<keyword evidence="5" id="KW-0547">Nucleotide-binding</keyword>
<dbReference type="InterPro" id="IPR046861">
    <property type="entry name" value="SAM_KSR1_N"/>
</dbReference>
<evidence type="ECO:0000313" key="15">
    <source>
        <dbReference type="Proteomes" id="UP000298787"/>
    </source>
</evidence>
<feature type="compositionally biased region" description="Polar residues" evidence="11">
    <location>
        <begin position="166"/>
        <end position="177"/>
    </location>
</feature>
<keyword evidence="2" id="KW-0597">Phosphoprotein</keyword>
<evidence type="ECO:0000256" key="3">
    <source>
        <dbReference type="ARBA" id="ARBA00022679"/>
    </source>
</evidence>
<dbReference type="Gene3D" id="3.30.60.20">
    <property type="match status" value="1"/>
</dbReference>
<accession>A0A4U5V2Y4</accession>
<evidence type="ECO:0000259" key="12">
    <source>
        <dbReference type="PROSITE" id="PS50011"/>
    </source>
</evidence>
<dbReference type="STRING" id="240159.A0A4U5V2Y4"/>
<dbReference type="InterPro" id="IPR001245">
    <property type="entry name" value="Ser-Thr/Tyr_kinase_cat_dom"/>
</dbReference>
<dbReference type="EMBL" id="CM014090">
    <property type="protein sequence ID" value="TKS81520.1"/>
    <property type="molecule type" value="Genomic_DNA"/>
</dbReference>
<reference evidence="14 15" key="1">
    <citation type="submission" date="2019-01" db="EMBL/GenBank/DDBJ databases">
        <title>Genome Assembly of Collichthys lucidus.</title>
        <authorList>
            <person name="Cai M."/>
            <person name="Xiao S."/>
        </authorList>
    </citation>
    <scope>NUCLEOTIDE SEQUENCE [LARGE SCALE GENOMIC DNA]</scope>
    <source>
        <strain evidence="14">JT15FE1705JMU</strain>
        <tissue evidence="14">Muscle</tissue>
    </source>
</reference>
<dbReference type="PROSITE" id="PS00479">
    <property type="entry name" value="ZF_DAG_PE_1"/>
    <property type="match status" value="1"/>
</dbReference>
<dbReference type="SMART" id="SM00220">
    <property type="entry name" value="S_TKc"/>
    <property type="match status" value="1"/>
</dbReference>
<comment type="similarity">
    <text evidence="1">Belongs to the protein kinase superfamily. TKL Ser/Thr protein kinase family.</text>
</comment>
<keyword evidence="6 14" id="KW-0418">Kinase</keyword>
<protein>
    <submittedName>
        <fullName evidence="14">Kinase suppressor of</fullName>
    </submittedName>
</protein>
<dbReference type="Pfam" id="PF07714">
    <property type="entry name" value="PK_Tyr_Ser-Thr"/>
    <property type="match status" value="1"/>
</dbReference>
<evidence type="ECO:0000256" key="6">
    <source>
        <dbReference type="ARBA" id="ARBA00022777"/>
    </source>
</evidence>
<dbReference type="InterPro" id="IPR050167">
    <property type="entry name" value="Ser_Thr_protein_kinase"/>
</dbReference>
<dbReference type="PANTHER" id="PTHR23257:SF716">
    <property type="entry name" value="KINASE SUPPRESSOR OF RAS 1"/>
    <property type="match status" value="1"/>
</dbReference>
<dbReference type="AlphaFoldDB" id="A0A4U5V2Y4"/>
<feature type="region of interest" description="Disordered" evidence="11">
    <location>
        <begin position="452"/>
        <end position="502"/>
    </location>
</feature>
<evidence type="ECO:0000256" key="4">
    <source>
        <dbReference type="ARBA" id="ARBA00022723"/>
    </source>
</evidence>
<dbReference type="Proteomes" id="UP000298787">
    <property type="component" value="Chromosome 13"/>
</dbReference>
<dbReference type="InterPro" id="IPR046349">
    <property type="entry name" value="C1-like_sf"/>
</dbReference>
<feature type="region of interest" description="Disordered" evidence="11">
    <location>
        <begin position="155"/>
        <end position="201"/>
    </location>
</feature>
<feature type="compositionally biased region" description="Low complexity" evidence="11">
    <location>
        <begin position="180"/>
        <end position="199"/>
    </location>
</feature>
<comment type="catalytic activity">
    <reaction evidence="10">
        <text>L-seryl-[protein] + ATP = O-phospho-L-seryl-[protein] + ADP + H(+)</text>
        <dbReference type="Rhea" id="RHEA:17989"/>
        <dbReference type="Rhea" id="RHEA-COMP:9863"/>
        <dbReference type="Rhea" id="RHEA-COMP:11604"/>
        <dbReference type="ChEBI" id="CHEBI:15378"/>
        <dbReference type="ChEBI" id="CHEBI:29999"/>
        <dbReference type="ChEBI" id="CHEBI:30616"/>
        <dbReference type="ChEBI" id="CHEBI:83421"/>
        <dbReference type="ChEBI" id="CHEBI:456216"/>
        <dbReference type="EC" id="2.7.11.1"/>
    </reaction>
</comment>
<keyword evidence="15" id="KW-1185">Reference proteome</keyword>
<dbReference type="InterPro" id="IPR000719">
    <property type="entry name" value="Prot_kinase_dom"/>
</dbReference>
<dbReference type="GO" id="GO:0007265">
    <property type="term" value="P:Ras protein signal transduction"/>
    <property type="evidence" value="ECO:0007669"/>
    <property type="project" value="TreeGrafter"/>
</dbReference>
<dbReference type="GO" id="GO:0046872">
    <property type="term" value="F:metal ion binding"/>
    <property type="evidence" value="ECO:0007669"/>
    <property type="project" value="UniProtKB-KW"/>
</dbReference>
<dbReference type="PROSITE" id="PS50081">
    <property type="entry name" value="ZF_DAG_PE_2"/>
    <property type="match status" value="1"/>
</dbReference>
<dbReference type="GO" id="GO:0005737">
    <property type="term" value="C:cytoplasm"/>
    <property type="evidence" value="ECO:0007669"/>
    <property type="project" value="TreeGrafter"/>
</dbReference>
<dbReference type="InterPro" id="IPR046933">
    <property type="entry name" value="SAM_KSR1_N_sf"/>
</dbReference>
<evidence type="ECO:0000256" key="10">
    <source>
        <dbReference type="ARBA" id="ARBA00048679"/>
    </source>
</evidence>
<feature type="compositionally biased region" description="Low complexity" evidence="11">
    <location>
        <begin position="455"/>
        <end position="483"/>
    </location>
</feature>
<proteinExistence type="inferred from homology"/>
<dbReference type="PROSITE" id="PS50011">
    <property type="entry name" value="PROTEIN_KINASE_DOM"/>
    <property type="match status" value="1"/>
</dbReference>
<dbReference type="PANTHER" id="PTHR23257">
    <property type="entry name" value="SERINE-THREONINE PROTEIN KINASE"/>
    <property type="match status" value="1"/>
</dbReference>
<keyword evidence="3" id="KW-0808">Transferase</keyword>
<sequence length="858" mass="94961">MDRGEDRIVHSSRAEPRAADEALHHCQLIQNLVDISISSLRTLRTRCAASNDLTRQEIRTLEVKLTKYMWTQLQWKQRVREKERPEALAGYPRLEDWLLTADLTPQFIQAAAGKLSVDGLLQMSSSELQDTMRRLGSNSEDRSRLTAALSCLRSANETGDPRPDSGSCSSEPQQDSDAFSPISPLSSSSSPFSPMQPNSAHGRSISISVVPCSNDHRPYISAEELTDALTPVPSTPPASQAPKTRAVKPTHTPPLPSRKVLQLFPYIALTRSKSQESQLANRIEEPAPHKPGKNNKVLAAIQINGCGNNPEDSVLRSPLLSARTPGPVPASAPYMISGNPSLDNVAMHRSSPQTKRRDIGLAVTHRFSTKSWLSQTCKVCHKSMMFGVKCKHCKFKCHNKCTKDAPSCRILFPTLPRMRRAESVPSDINNRIDHTAEIPLQFGTLPKAIAKRLDSSSNPSSATSSAPSSPAHLQQSNPPSVSATPPPNPSPQGSWDNRFHFPDVPASTYTAVQHSGSHHEPGVSQDSVTDIQLTATEQGGEGEAEEEYPAEDEEAADHGCGKTNTEECDEDGLEDLPSSICRRSAVGHWRGPISRKASQTSVYLQEWDIPYEQLQLGELIGKGRWGKVHKGRWHGEVAIRLLEIDGNNQDHLKLFKKEVMNYRQTRHENVVLFMGACMAPPHLAIITSFCKGLTLYSVVRERGHMLDLNKTRQIAQEIVKGMGYLHAKGIIHKDLKSKNVFYDTNKVVITDFGLFGMSGVVQEGSTIWYELQVGDWPITDRSVEATIWLVGSNEGIKKVLAEANLGKEVTEILSACWSAEADNRPTFTLLTDMLERLPKLNRRLSHPGHFWKTNEYVS</sequence>
<evidence type="ECO:0000256" key="7">
    <source>
        <dbReference type="ARBA" id="ARBA00022833"/>
    </source>
</evidence>
<keyword evidence="4" id="KW-0479">Metal-binding</keyword>
<dbReference type="InterPro" id="IPR011009">
    <property type="entry name" value="Kinase-like_dom_sf"/>
</dbReference>
<evidence type="ECO:0000256" key="2">
    <source>
        <dbReference type="ARBA" id="ARBA00022553"/>
    </source>
</evidence>
<evidence type="ECO:0000256" key="8">
    <source>
        <dbReference type="ARBA" id="ARBA00022840"/>
    </source>
</evidence>
<organism evidence="14 15">
    <name type="scientific">Collichthys lucidus</name>
    <name type="common">Big head croaker</name>
    <name type="synonym">Sciaena lucida</name>
    <dbReference type="NCBI Taxonomy" id="240159"/>
    <lineage>
        <taxon>Eukaryota</taxon>
        <taxon>Metazoa</taxon>
        <taxon>Chordata</taxon>
        <taxon>Craniata</taxon>
        <taxon>Vertebrata</taxon>
        <taxon>Euteleostomi</taxon>
        <taxon>Actinopterygii</taxon>
        <taxon>Neopterygii</taxon>
        <taxon>Teleostei</taxon>
        <taxon>Neoteleostei</taxon>
        <taxon>Acanthomorphata</taxon>
        <taxon>Eupercaria</taxon>
        <taxon>Sciaenidae</taxon>
        <taxon>Collichthys</taxon>
    </lineage>
</organism>
<dbReference type="PROSITE" id="PS00108">
    <property type="entry name" value="PROTEIN_KINASE_ST"/>
    <property type="match status" value="1"/>
</dbReference>
<evidence type="ECO:0000256" key="1">
    <source>
        <dbReference type="ARBA" id="ARBA00005843"/>
    </source>
</evidence>
<feature type="region of interest" description="Disordered" evidence="11">
    <location>
        <begin position="226"/>
        <end position="256"/>
    </location>
</feature>
<dbReference type="FunFam" id="3.30.200.20:FF:000034">
    <property type="entry name" value="Kinase suppressor of Ras 1"/>
    <property type="match status" value="1"/>
</dbReference>
<dbReference type="Pfam" id="PF20406">
    <property type="entry name" value="SAM_KSR1_N"/>
    <property type="match status" value="1"/>
</dbReference>
<keyword evidence="8" id="KW-0067">ATP-binding</keyword>
<dbReference type="GO" id="GO:0005524">
    <property type="term" value="F:ATP binding"/>
    <property type="evidence" value="ECO:0007669"/>
    <property type="project" value="UniProtKB-KW"/>
</dbReference>
<feature type="region of interest" description="Disordered" evidence="11">
    <location>
        <begin position="537"/>
        <end position="572"/>
    </location>
</feature>
<dbReference type="Gene3D" id="1.10.150.50">
    <property type="entry name" value="Transcription Factor, Ets-1"/>
    <property type="match status" value="1"/>
</dbReference>
<keyword evidence="7" id="KW-0862">Zinc</keyword>
<dbReference type="SUPFAM" id="SSF56112">
    <property type="entry name" value="Protein kinase-like (PK-like)"/>
    <property type="match status" value="1"/>
</dbReference>
<dbReference type="Gene3D" id="3.30.200.20">
    <property type="entry name" value="Phosphorylase Kinase, domain 1"/>
    <property type="match status" value="1"/>
</dbReference>
<dbReference type="GO" id="GO:0004674">
    <property type="term" value="F:protein serine/threonine kinase activity"/>
    <property type="evidence" value="ECO:0007669"/>
    <property type="project" value="UniProtKB-EC"/>
</dbReference>
<dbReference type="SUPFAM" id="SSF57889">
    <property type="entry name" value="Cysteine-rich domain"/>
    <property type="match status" value="1"/>
</dbReference>
<evidence type="ECO:0000256" key="9">
    <source>
        <dbReference type="ARBA" id="ARBA00047899"/>
    </source>
</evidence>
<dbReference type="Gene3D" id="6.10.140.1120">
    <property type="match status" value="1"/>
</dbReference>
<gene>
    <name evidence="14" type="ORF">D9C73_015625</name>
</gene>
<name>A0A4U5V2Y4_COLLU</name>
<dbReference type="InterPro" id="IPR008271">
    <property type="entry name" value="Ser/Thr_kinase_AS"/>
</dbReference>
<comment type="catalytic activity">
    <reaction evidence="9">
        <text>L-threonyl-[protein] + ATP = O-phospho-L-threonyl-[protein] + ADP + H(+)</text>
        <dbReference type="Rhea" id="RHEA:46608"/>
        <dbReference type="Rhea" id="RHEA-COMP:11060"/>
        <dbReference type="Rhea" id="RHEA-COMP:11605"/>
        <dbReference type="ChEBI" id="CHEBI:15378"/>
        <dbReference type="ChEBI" id="CHEBI:30013"/>
        <dbReference type="ChEBI" id="CHEBI:30616"/>
        <dbReference type="ChEBI" id="CHEBI:61977"/>
        <dbReference type="ChEBI" id="CHEBI:456216"/>
        <dbReference type="EC" id="2.7.11.1"/>
    </reaction>
</comment>
<dbReference type="Gene3D" id="1.10.510.10">
    <property type="entry name" value="Transferase(Phosphotransferase) domain 1"/>
    <property type="match status" value="1"/>
</dbReference>
<feature type="domain" description="Phorbol-ester/DAG-type" evidence="13">
    <location>
        <begin position="364"/>
        <end position="408"/>
    </location>
</feature>
<evidence type="ECO:0000256" key="11">
    <source>
        <dbReference type="SAM" id="MobiDB-lite"/>
    </source>
</evidence>
<dbReference type="InterPro" id="IPR002219">
    <property type="entry name" value="PKC_DAG/PE"/>
</dbReference>
<dbReference type="SMART" id="SM00109">
    <property type="entry name" value="C1"/>
    <property type="match status" value="1"/>
</dbReference>
<evidence type="ECO:0000313" key="14">
    <source>
        <dbReference type="EMBL" id="TKS81520.1"/>
    </source>
</evidence>
<feature type="compositionally biased region" description="Acidic residues" evidence="11">
    <location>
        <begin position="540"/>
        <end position="555"/>
    </location>
</feature>
<dbReference type="CDD" id="cd20872">
    <property type="entry name" value="C1_KSR1"/>
    <property type="match status" value="1"/>
</dbReference>
<evidence type="ECO:0000259" key="13">
    <source>
        <dbReference type="PROSITE" id="PS50081"/>
    </source>
</evidence>
<evidence type="ECO:0000256" key="5">
    <source>
        <dbReference type="ARBA" id="ARBA00022741"/>
    </source>
</evidence>
<feature type="domain" description="Protein kinase" evidence="12">
    <location>
        <begin position="614"/>
        <end position="858"/>
    </location>
</feature>
<dbReference type="FunFam" id="3.30.60.20:FF:000010">
    <property type="entry name" value="Putative kinase suppressor of Ras 1"/>
    <property type="match status" value="1"/>
</dbReference>
<dbReference type="InterPro" id="IPR013761">
    <property type="entry name" value="SAM/pointed_sf"/>
</dbReference>